<evidence type="ECO:0000313" key="2">
    <source>
        <dbReference type="Proteomes" id="UP000223596"/>
    </source>
</evidence>
<proteinExistence type="predicted"/>
<name>A0AB36TFS9_ACETH</name>
<evidence type="ECO:0000313" key="1">
    <source>
        <dbReference type="EMBL" id="PFH02747.1"/>
    </source>
</evidence>
<comment type="caution">
    <text evidence="1">The sequence shown here is derived from an EMBL/GenBank/DDBJ whole genome shotgun (WGS) entry which is preliminary data.</text>
</comment>
<dbReference type="EMBL" id="PDBW01000001">
    <property type="protein sequence ID" value="PFH02747.1"/>
    <property type="molecule type" value="Genomic_DNA"/>
</dbReference>
<reference evidence="1 2" key="1">
    <citation type="submission" date="2017-09" db="EMBL/GenBank/DDBJ databases">
        <title>Evaluation of Pacific Biosciences Sequencing Technology to Finishing C. thermocellum Genome Sequences.</title>
        <authorList>
            <person name="Brown S."/>
        </authorList>
    </citation>
    <scope>NUCLEOTIDE SEQUENCE [LARGE SCALE GENOMIC DNA]</scope>
    <source>
        <strain evidence="1 2">AD2</strain>
    </source>
</reference>
<gene>
    <name evidence="1" type="ORF">M972_111534</name>
</gene>
<accession>A0AB36TFS9</accession>
<protein>
    <submittedName>
        <fullName evidence="1">Uncharacterized protein</fullName>
    </submittedName>
</protein>
<organism evidence="1 2">
    <name type="scientific">Acetivibrio thermocellus AD2</name>
    <dbReference type="NCBI Taxonomy" id="1138384"/>
    <lineage>
        <taxon>Bacteria</taxon>
        <taxon>Bacillati</taxon>
        <taxon>Bacillota</taxon>
        <taxon>Clostridia</taxon>
        <taxon>Eubacteriales</taxon>
        <taxon>Oscillospiraceae</taxon>
        <taxon>Acetivibrio</taxon>
    </lineage>
</organism>
<sequence>MFNTILWSKYSYNYSIHKYYAHQLLGYDYFSAMSGLILHSRDQLENIINRKSITYREADMLYTGFDTLNVGFNTYYVNYTWVYGNEQFKEIYNQPDFYWSNFAQMMTPIVNFFGELKATAEGKEELALGSEEIEKLKIVLQTADKLIEVFNKYYVDLEEPLEVVIDSHYLQLKELVEYFGRRDNNLYKLEK</sequence>
<dbReference type="Proteomes" id="UP000223596">
    <property type="component" value="Unassembled WGS sequence"/>
</dbReference>
<dbReference type="AlphaFoldDB" id="A0AB36TFS9"/>